<gene>
    <name evidence="1" type="ORF">CTM72_10640</name>
</gene>
<proteinExistence type="predicted"/>
<dbReference type="RefSeq" id="WP_100025385.1">
    <property type="nucleotide sequence ID" value="NZ_CP024699.1"/>
</dbReference>
<protein>
    <recommendedName>
        <fullName evidence="3">Toxin-antitoxin system YwqK family antitoxin</fullName>
    </recommendedName>
</protein>
<name>A0A2D3NYP5_9FUSO</name>
<dbReference type="Proteomes" id="UP000230056">
    <property type="component" value="Chromosome"/>
</dbReference>
<dbReference type="InterPro" id="IPR011652">
    <property type="entry name" value="MORN_2"/>
</dbReference>
<dbReference type="AlphaFoldDB" id="A0A2D3NYP5"/>
<evidence type="ECO:0000313" key="1">
    <source>
        <dbReference type="EMBL" id="ATV60126.1"/>
    </source>
</evidence>
<dbReference type="Pfam" id="PF07661">
    <property type="entry name" value="MORN_2"/>
    <property type="match status" value="3"/>
</dbReference>
<dbReference type="SUPFAM" id="SSF82185">
    <property type="entry name" value="Histone H3 K4-specific methyltransferase SET7/9 N-terminal domain"/>
    <property type="match status" value="1"/>
</dbReference>
<sequence>MKKIFIVLIFVFISLLSYSKEPLEVEIKFFKKEKNELSFNKEVALGLIKIKEKNNPKYEKFLDYIDSSLQKKGKVKYSTNLNFEKICMEIFSEDNKLLCEIKLPDEFSNILNEYLSFTSDKEEAIKFLKETLAQNSNLSITKNNGKIKILEEFNSIQDGHKIKSISEIILKKELNENQKQTLLSLKGKELINKYKNYMESDISKNYTDGKLISIIEYKNSILESITIFEENNNFKQEIEYADSKQLDGTFRRYENNKIVEEIIFENNLPKVKKLYHQNGNLAVEMPVKNGKVDGEVKSYYENGNIQGILYYKNGFLIHENEKTKGATY</sequence>
<dbReference type="EMBL" id="CP024699">
    <property type="protein sequence ID" value="ATV60126.1"/>
    <property type="molecule type" value="Genomic_DNA"/>
</dbReference>
<evidence type="ECO:0000313" key="2">
    <source>
        <dbReference type="Proteomes" id="UP000230056"/>
    </source>
</evidence>
<dbReference type="Gene3D" id="3.90.930.1">
    <property type="match status" value="1"/>
</dbReference>
<accession>A0A2D3NYP5</accession>
<organism evidence="1 2">
    <name type="scientific">Fusobacterium pseudoperiodonticum</name>
    <dbReference type="NCBI Taxonomy" id="2663009"/>
    <lineage>
        <taxon>Bacteria</taxon>
        <taxon>Fusobacteriati</taxon>
        <taxon>Fusobacteriota</taxon>
        <taxon>Fusobacteriia</taxon>
        <taxon>Fusobacteriales</taxon>
        <taxon>Fusobacteriaceae</taxon>
        <taxon>Fusobacterium</taxon>
    </lineage>
</organism>
<reference evidence="1 2" key="1">
    <citation type="submission" date="2017-11" db="EMBL/GenBank/DDBJ databases">
        <title>Genome sequencing of Fusobacterium periodonticum KCOM 1261.</title>
        <authorList>
            <person name="Kook J.-K."/>
            <person name="Park S.-N."/>
            <person name="Lim Y.K."/>
        </authorList>
    </citation>
    <scope>NUCLEOTIDE SEQUENCE [LARGE SCALE GENOMIC DNA]</scope>
    <source>
        <strain evidence="1 2">KCOM 1261</strain>
    </source>
</reference>
<evidence type="ECO:0008006" key="3">
    <source>
        <dbReference type="Google" id="ProtNLM"/>
    </source>
</evidence>